<name>A0A1Y1S7B3_9MICR</name>
<gene>
    <name evidence="2" type="ORF">ECANGB1_2794</name>
</gene>
<accession>A0A1Y1S7B3</accession>
<dbReference type="PANTHER" id="PTHR13229">
    <property type="entry name" value="PROTEIN KISH-A"/>
    <property type="match status" value="1"/>
</dbReference>
<evidence type="ECO:0008006" key="4">
    <source>
        <dbReference type="Google" id="ProtNLM"/>
    </source>
</evidence>
<reference evidence="2 3" key="1">
    <citation type="journal article" date="2017" name="Environ. Microbiol.">
        <title>Decay of the glycolytic pathway and adaptation to intranuclear parasitism within Enterocytozoonidae microsporidia.</title>
        <authorList>
            <person name="Wiredu Boakye D."/>
            <person name="Jaroenlak P."/>
            <person name="Prachumwat A."/>
            <person name="Williams T.A."/>
            <person name="Bateman K.S."/>
            <person name="Itsathitphaisarn O."/>
            <person name="Sritunyalucksana K."/>
            <person name="Paszkiewicz K.H."/>
            <person name="Moore K.A."/>
            <person name="Stentiford G.D."/>
            <person name="Williams B.A."/>
        </authorList>
    </citation>
    <scope>NUCLEOTIDE SEQUENCE [LARGE SCALE GENOMIC DNA]</scope>
    <source>
        <strain evidence="2 3">GB1</strain>
    </source>
</reference>
<comment type="caution">
    <text evidence="2">The sequence shown here is derived from an EMBL/GenBank/DDBJ whole genome shotgun (WGS) entry which is preliminary data.</text>
</comment>
<dbReference type="Proteomes" id="UP000192639">
    <property type="component" value="Unassembled WGS sequence"/>
</dbReference>
<organism evidence="2 3">
    <name type="scientific">Enterospora canceri</name>
    <dbReference type="NCBI Taxonomy" id="1081671"/>
    <lineage>
        <taxon>Eukaryota</taxon>
        <taxon>Fungi</taxon>
        <taxon>Fungi incertae sedis</taxon>
        <taxon>Microsporidia</taxon>
        <taxon>Enterocytozoonidae</taxon>
        <taxon>Enterospora</taxon>
    </lineage>
</organism>
<protein>
    <recommendedName>
        <fullName evidence="4">Protein kish</fullName>
    </recommendedName>
</protein>
<keyword evidence="3" id="KW-1185">Reference proteome</keyword>
<evidence type="ECO:0000313" key="3">
    <source>
        <dbReference type="Proteomes" id="UP000192639"/>
    </source>
</evidence>
<evidence type="ECO:0000313" key="2">
    <source>
        <dbReference type="EMBL" id="ORD94349.1"/>
    </source>
</evidence>
<proteinExistence type="predicted"/>
<evidence type="ECO:0000256" key="1">
    <source>
        <dbReference type="SAM" id="SignalP"/>
    </source>
</evidence>
<dbReference type="VEuPathDB" id="MicrosporidiaDB:ECANGB1_2794"/>
<keyword evidence="1" id="KW-0732">Signal</keyword>
<feature type="signal peptide" evidence="1">
    <location>
        <begin position="1"/>
        <end position="24"/>
    </location>
</feature>
<dbReference type="InterPro" id="IPR051523">
    <property type="entry name" value="KISH_domain"/>
</dbReference>
<dbReference type="AlphaFoldDB" id="A0A1Y1S7B3"/>
<dbReference type="OrthoDB" id="10034655at2759"/>
<dbReference type="EMBL" id="LWDP01000024">
    <property type="protein sequence ID" value="ORD94349.1"/>
    <property type="molecule type" value="Genomic_DNA"/>
</dbReference>
<sequence>MSALTSFDAFIRALLLLVVTVTVAQRRFPSFFEKKEGTSSIYTKLTIVGERLSLYVSLILLYHNIRKFVGFFV</sequence>
<feature type="chain" id="PRO_5013254262" description="Protein kish" evidence="1">
    <location>
        <begin position="25"/>
        <end position="73"/>
    </location>
</feature>